<comment type="similarity">
    <text evidence="2 10">Belongs to the beta sliding clamp family.</text>
</comment>
<accession>A0A1F6UK38</accession>
<dbReference type="GO" id="GO:0009360">
    <property type="term" value="C:DNA polymerase III complex"/>
    <property type="evidence" value="ECO:0007669"/>
    <property type="project" value="InterPro"/>
</dbReference>
<dbReference type="InterPro" id="IPR022635">
    <property type="entry name" value="DNA_polIII_beta_C"/>
</dbReference>
<dbReference type="InterPro" id="IPR022634">
    <property type="entry name" value="DNA_polIII_beta_N"/>
</dbReference>
<gene>
    <name evidence="14" type="ORF">A2V58_00450</name>
</gene>
<evidence type="ECO:0000313" key="14">
    <source>
        <dbReference type="EMBL" id="OGI57688.1"/>
    </source>
</evidence>
<dbReference type="Gene3D" id="3.10.150.10">
    <property type="entry name" value="DNA Polymerase III, subunit A, domain 2"/>
    <property type="match status" value="1"/>
</dbReference>
<keyword evidence="8 10" id="KW-0239">DNA-directed DNA polymerase</keyword>
<dbReference type="InterPro" id="IPR046938">
    <property type="entry name" value="DNA_clamp_sf"/>
</dbReference>
<feature type="domain" description="DNA polymerase III beta sliding clamp central" evidence="12">
    <location>
        <begin position="128"/>
        <end position="243"/>
    </location>
</feature>
<keyword evidence="4 10" id="KW-0963">Cytoplasm</keyword>
<dbReference type="CDD" id="cd00140">
    <property type="entry name" value="beta_clamp"/>
    <property type="match status" value="1"/>
</dbReference>
<dbReference type="GO" id="GO:0008408">
    <property type="term" value="F:3'-5' exonuclease activity"/>
    <property type="evidence" value="ECO:0007669"/>
    <property type="project" value="InterPro"/>
</dbReference>
<evidence type="ECO:0000256" key="6">
    <source>
        <dbReference type="ARBA" id="ARBA00022695"/>
    </source>
</evidence>
<organism evidence="14 15">
    <name type="scientific">Candidatus Muproteobacteria bacterium RBG_19FT_COMBO_61_10</name>
    <dbReference type="NCBI Taxonomy" id="1817761"/>
    <lineage>
        <taxon>Bacteria</taxon>
        <taxon>Pseudomonadati</taxon>
        <taxon>Pseudomonadota</taxon>
        <taxon>Candidatus Muproteobacteria</taxon>
    </lineage>
</organism>
<keyword evidence="5 10" id="KW-0808">Transferase</keyword>
<dbReference type="NCBIfam" id="TIGR00663">
    <property type="entry name" value="dnan"/>
    <property type="match status" value="1"/>
</dbReference>
<feature type="domain" description="DNA polymerase III beta sliding clamp C-terminal" evidence="13">
    <location>
        <begin position="246"/>
        <end position="365"/>
    </location>
</feature>
<dbReference type="GO" id="GO:0003887">
    <property type="term" value="F:DNA-directed DNA polymerase activity"/>
    <property type="evidence" value="ECO:0007669"/>
    <property type="project" value="UniProtKB-UniRule"/>
</dbReference>
<dbReference type="Gene3D" id="3.70.10.10">
    <property type="match status" value="1"/>
</dbReference>
<dbReference type="SUPFAM" id="SSF55979">
    <property type="entry name" value="DNA clamp"/>
    <property type="match status" value="3"/>
</dbReference>
<dbReference type="PIRSF" id="PIRSF000804">
    <property type="entry name" value="DNA_pol_III_b"/>
    <property type="match status" value="1"/>
</dbReference>
<dbReference type="PANTHER" id="PTHR30478">
    <property type="entry name" value="DNA POLYMERASE III SUBUNIT BETA"/>
    <property type="match status" value="1"/>
</dbReference>
<dbReference type="Pfam" id="PF02767">
    <property type="entry name" value="DNA_pol3_beta_2"/>
    <property type="match status" value="1"/>
</dbReference>
<dbReference type="GO" id="GO:0005737">
    <property type="term" value="C:cytoplasm"/>
    <property type="evidence" value="ECO:0007669"/>
    <property type="project" value="UniProtKB-SubCell"/>
</dbReference>
<dbReference type="InterPro" id="IPR022637">
    <property type="entry name" value="DNA_polIII_beta_cen"/>
</dbReference>
<evidence type="ECO:0000256" key="7">
    <source>
        <dbReference type="ARBA" id="ARBA00022705"/>
    </source>
</evidence>
<sequence length="366" mass="41143">MHITVKREDLLKPLGIVAGVVERRQTLPILSNILLRYNGKELALTGTDLEVEISAQISCKGGNNGEMTVPARKLHDICRALPNDALIDITLDKEKAVIKSGKSRFRLLTMPATEFPAIETAQWDIKFTLPQSKLRWLLEKTMFCMAQQDVRYYLNGLLFEVSGQQLRAVATDGHRLSLGEVDISNSIDGEKHVILPRKGVQEMIRFLDDTDAEVQLQIGANHMRATLKGLTFTSKLIDGRFPDYNRVIPATQSKRLKVQRTSFRETLNRAAILSNEKYRGVRFGLGNSLMTITAHNPEQEEAQEEIAIDYQGENMEIGFNVNYISEAVGALDSDEIEFCLNDPNSSCLLRVPGNSKHLYVVMPMRL</sequence>
<dbReference type="GO" id="GO:0042802">
    <property type="term" value="F:identical protein binding"/>
    <property type="evidence" value="ECO:0007669"/>
    <property type="project" value="UniProtKB-ARBA"/>
</dbReference>
<dbReference type="AlphaFoldDB" id="A0A1F6UK38"/>
<dbReference type="Proteomes" id="UP000177950">
    <property type="component" value="Unassembled WGS sequence"/>
</dbReference>
<dbReference type="SMART" id="SM00480">
    <property type="entry name" value="POL3Bc"/>
    <property type="match status" value="1"/>
</dbReference>
<protein>
    <recommendedName>
        <fullName evidence="3 10">Beta sliding clamp</fullName>
    </recommendedName>
</protein>
<dbReference type="Pfam" id="PF00712">
    <property type="entry name" value="DNA_pol3_beta"/>
    <property type="match status" value="1"/>
</dbReference>
<proteinExistence type="inferred from homology"/>
<dbReference type="Pfam" id="PF02768">
    <property type="entry name" value="DNA_pol3_beta_3"/>
    <property type="match status" value="1"/>
</dbReference>
<reference evidence="14 15" key="1">
    <citation type="journal article" date="2016" name="Nat. Commun.">
        <title>Thousands of microbial genomes shed light on interconnected biogeochemical processes in an aquifer system.</title>
        <authorList>
            <person name="Anantharaman K."/>
            <person name="Brown C.T."/>
            <person name="Hug L.A."/>
            <person name="Sharon I."/>
            <person name="Castelle C.J."/>
            <person name="Probst A.J."/>
            <person name="Thomas B.C."/>
            <person name="Singh A."/>
            <person name="Wilkins M.J."/>
            <person name="Karaoz U."/>
            <person name="Brodie E.L."/>
            <person name="Williams K.H."/>
            <person name="Hubbard S.S."/>
            <person name="Banfield J.F."/>
        </authorList>
    </citation>
    <scope>NUCLEOTIDE SEQUENCE [LARGE SCALE GENOMIC DNA]</scope>
</reference>
<evidence type="ECO:0000256" key="1">
    <source>
        <dbReference type="ARBA" id="ARBA00004496"/>
    </source>
</evidence>
<dbReference type="FunFam" id="3.10.150.10:FF:000001">
    <property type="entry name" value="Beta sliding clamp"/>
    <property type="match status" value="1"/>
</dbReference>
<evidence type="ECO:0000256" key="5">
    <source>
        <dbReference type="ARBA" id="ARBA00022679"/>
    </source>
</evidence>
<feature type="domain" description="DNA polymerase III beta sliding clamp N-terminal" evidence="11">
    <location>
        <begin position="1"/>
        <end position="118"/>
    </location>
</feature>
<comment type="function">
    <text evidence="10">Confers DNA tethering and processivity to DNA polymerases and other proteins. Acts as a clamp, forming a ring around DNA (a reaction catalyzed by the clamp-loading complex) which diffuses in an ATP-independent manner freely and bidirectionally along dsDNA. Initially characterized for its ability to contact the catalytic subunit of DNA polymerase III (Pol III), a complex, multichain enzyme responsible for most of the replicative synthesis in bacteria; Pol III exhibits 3'-5' exonuclease proofreading activity. The beta chain is required for initiation of replication as well as for processivity of DNA replication.</text>
</comment>
<dbReference type="EMBL" id="MFSV01000118">
    <property type="protein sequence ID" value="OGI57688.1"/>
    <property type="molecule type" value="Genomic_DNA"/>
</dbReference>
<name>A0A1F6UK38_9PROT</name>
<evidence type="ECO:0000256" key="3">
    <source>
        <dbReference type="ARBA" id="ARBA00021035"/>
    </source>
</evidence>
<dbReference type="PANTHER" id="PTHR30478:SF0">
    <property type="entry name" value="BETA SLIDING CLAMP"/>
    <property type="match status" value="1"/>
</dbReference>
<keyword evidence="6 10" id="KW-0548">Nucleotidyltransferase</keyword>
<comment type="subunit">
    <text evidence="10">Forms a ring-shaped head-to-tail homodimer around DNA.</text>
</comment>
<evidence type="ECO:0000256" key="9">
    <source>
        <dbReference type="ARBA" id="ARBA00023125"/>
    </source>
</evidence>
<evidence type="ECO:0000256" key="10">
    <source>
        <dbReference type="PIRNR" id="PIRNR000804"/>
    </source>
</evidence>
<evidence type="ECO:0000256" key="8">
    <source>
        <dbReference type="ARBA" id="ARBA00022932"/>
    </source>
</evidence>
<dbReference type="GO" id="GO:0003677">
    <property type="term" value="F:DNA binding"/>
    <property type="evidence" value="ECO:0007669"/>
    <property type="project" value="UniProtKB-UniRule"/>
</dbReference>
<evidence type="ECO:0000259" key="11">
    <source>
        <dbReference type="Pfam" id="PF00712"/>
    </source>
</evidence>
<dbReference type="GO" id="GO:0006271">
    <property type="term" value="P:DNA strand elongation involved in DNA replication"/>
    <property type="evidence" value="ECO:0007669"/>
    <property type="project" value="TreeGrafter"/>
</dbReference>
<comment type="subcellular location">
    <subcellularLocation>
        <location evidence="1 10">Cytoplasm</location>
    </subcellularLocation>
</comment>
<evidence type="ECO:0000259" key="12">
    <source>
        <dbReference type="Pfam" id="PF02767"/>
    </source>
</evidence>
<keyword evidence="9" id="KW-0238">DNA-binding</keyword>
<comment type="caution">
    <text evidence="14">The sequence shown here is derived from an EMBL/GenBank/DDBJ whole genome shotgun (WGS) entry which is preliminary data.</text>
</comment>
<evidence type="ECO:0000313" key="15">
    <source>
        <dbReference type="Proteomes" id="UP000177950"/>
    </source>
</evidence>
<dbReference type="InterPro" id="IPR001001">
    <property type="entry name" value="DNA_polIII_beta"/>
</dbReference>
<evidence type="ECO:0000256" key="4">
    <source>
        <dbReference type="ARBA" id="ARBA00022490"/>
    </source>
</evidence>
<keyword evidence="7 10" id="KW-0235">DNA replication</keyword>
<evidence type="ECO:0000259" key="13">
    <source>
        <dbReference type="Pfam" id="PF02768"/>
    </source>
</evidence>
<evidence type="ECO:0000256" key="2">
    <source>
        <dbReference type="ARBA" id="ARBA00010752"/>
    </source>
</evidence>